<dbReference type="GeneID" id="105364893"/>
<dbReference type="InterPro" id="IPR054323">
    <property type="entry name" value="SPMIP1_C"/>
</dbReference>
<name>A0AAJ6YNG6_9HYME</name>
<evidence type="ECO:0000313" key="3">
    <source>
        <dbReference type="RefSeq" id="XP_011501263.1"/>
    </source>
</evidence>
<accession>A0AAJ6YNG6</accession>
<reference evidence="3" key="1">
    <citation type="submission" date="2025-08" db="UniProtKB">
        <authorList>
            <consortium name="RefSeq"/>
        </authorList>
    </citation>
    <scope>IDENTIFICATION</scope>
</reference>
<dbReference type="PANTHER" id="PTHR35826:SF1">
    <property type="entry name" value="PROTEIN ATP6V1FNB-LIKE"/>
    <property type="match status" value="1"/>
</dbReference>
<organism evidence="2 3">
    <name type="scientific">Ceratosolen solmsi marchali</name>
    <dbReference type="NCBI Taxonomy" id="326594"/>
    <lineage>
        <taxon>Eukaryota</taxon>
        <taxon>Metazoa</taxon>
        <taxon>Ecdysozoa</taxon>
        <taxon>Arthropoda</taxon>
        <taxon>Hexapoda</taxon>
        <taxon>Insecta</taxon>
        <taxon>Pterygota</taxon>
        <taxon>Neoptera</taxon>
        <taxon>Endopterygota</taxon>
        <taxon>Hymenoptera</taxon>
        <taxon>Apocrita</taxon>
        <taxon>Proctotrupomorpha</taxon>
        <taxon>Chalcidoidea</taxon>
        <taxon>Agaonidae</taxon>
        <taxon>Agaoninae</taxon>
        <taxon>Ceratosolen</taxon>
    </lineage>
</organism>
<dbReference type="AlphaFoldDB" id="A0AAJ6YNG6"/>
<dbReference type="PANTHER" id="PTHR35826">
    <property type="entry name" value="PROTEIN ATP6V1FNB-LIKE"/>
    <property type="match status" value="1"/>
</dbReference>
<keyword evidence="2" id="KW-1185">Reference proteome</keyword>
<sequence>MLNVKNTVCDTRCQQFQKEAVSKEERLKSKWFIKNRQLLYDNLEKDKFFKKHKNLLQKKTDIKTSIQDAEEPVEIVKKSILSWRPSEKDVNFALMKPIKSTVKDILYAPKDASFISKKKYFQERLKEKPEDKFYYPYCSSWVCGWRLKDYPSTVTSKYGVRSVIQSSFYRRNASSIQRDPDWYRMCQIGDPKNFNDLLTY</sequence>
<feature type="domain" description="Sperm microtubule inner protein 1 C-terminal" evidence="1">
    <location>
        <begin position="71"/>
        <end position="179"/>
    </location>
</feature>
<evidence type="ECO:0000259" key="1">
    <source>
        <dbReference type="Pfam" id="PF22589"/>
    </source>
</evidence>
<protein>
    <submittedName>
        <fullName evidence="3">Uncharacterized protein LOC105364893</fullName>
    </submittedName>
</protein>
<dbReference type="Proteomes" id="UP000695007">
    <property type="component" value="Unplaced"/>
</dbReference>
<proteinExistence type="predicted"/>
<evidence type="ECO:0000313" key="2">
    <source>
        <dbReference type="Proteomes" id="UP000695007"/>
    </source>
</evidence>
<dbReference type="KEGG" id="csol:105364893"/>
<dbReference type="Pfam" id="PF22589">
    <property type="entry name" value="SPMIP1"/>
    <property type="match status" value="1"/>
</dbReference>
<gene>
    <name evidence="3" type="primary">LOC105364893</name>
</gene>
<dbReference type="RefSeq" id="XP_011501263.1">
    <property type="nucleotide sequence ID" value="XM_011502961.1"/>
</dbReference>